<comment type="caution">
    <text evidence="1">The sequence shown here is derived from an EMBL/GenBank/DDBJ whole genome shotgun (WGS) entry which is preliminary data.</text>
</comment>
<sequence length="74" mass="8557">MPSDPFLTFVAEALAEEDHIQGFNYARHCVIRNVAKRWAEQEIWREAGTDDAAQARYGAPDRVRATEARVRRRL</sequence>
<gene>
    <name evidence="1" type="ORF">A5481_31605</name>
</gene>
<organism evidence="1 2">
    <name type="scientific">Methylobacterium platani</name>
    <dbReference type="NCBI Taxonomy" id="427683"/>
    <lineage>
        <taxon>Bacteria</taxon>
        <taxon>Pseudomonadati</taxon>
        <taxon>Pseudomonadota</taxon>
        <taxon>Alphaproteobacteria</taxon>
        <taxon>Hyphomicrobiales</taxon>
        <taxon>Methylobacteriaceae</taxon>
        <taxon>Methylobacterium</taxon>
    </lineage>
</organism>
<dbReference type="EMBL" id="LWHQ01000118">
    <property type="protein sequence ID" value="OAS12016.1"/>
    <property type="molecule type" value="Genomic_DNA"/>
</dbReference>
<name>A0A179RWM3_9HYPH</name>
<dbReference type="Proteomes" id="UP000078316">
    <property type="component" value="Unassembled WGS sequence"/>
</dbReference>
<proteinExistence type="predicted"/>
<dbReference type="AlphaFoldDB" id="A0A179RWM3"/>
<evidence type="ECO:0000313" key="2">
    <source>
        <dbReference type="Proteomes" id="UP000078316"/>
    </source>
</evidence>
<evidence type="ECO:0000313" key="1">
    <source>
        <dbReference type="EMBL" id="OAS12016.1"/>
    </source>
</evidence>
<reference evidence="1 2" key="1">
    <citation type="submission" date="2016-04" db="EMBL/GenBank/DDBJ databases">
        <authorList>
            <person name="Evans L.H."/>
            <person name="Alamgir A."/>
            <person name="Owens N."/>
            <person name="Weber N.D."/>
            <person name="Virtaneva K."/>
            <person name="Barbian K."/>
            <person name="Babar A."/>
            <person name="Rosenke K."/>
        </authorList>
    </citation>
    <scope>NUCLEOTIDE SEQUENCE [LARGE SCALE GENOMIC DNA]</scope>
    <source>
        <strain evidence="1 2">PMB02</strain>
    </source>
</reference>
<accession>A0A179RWM3</accession>
<protein>
    <submittedName>
        <fullName evidence="1">Uncharacterized protein</fullName>
    </submittedName>
</protein>